<dbReference type="InterPro" id="IPR015813">
    <property type="entry name" value="Pyrv/PenolPyrv_kinase-like_dom"/>
</dbReference>
<reference evidence="1 2" key="1">
    <citation type="submission" date="2019-10" db="EMBL/GenBank/DDBJ databases">
        <title>Whole genome shotgun sequence of Acrocarpospora macrocephala NBRC 16266.</title>
        <authorList>
            <person name="Ichikawa N."/>
            <person name="Kimura A."/>
            <person name="Kitahashi Y."/>
            <person name="Komaki H."/>
            <person name="Oguchi A."/>
        </authorList>
    </citation>
    <scope>NUCLEOTIDE SEQUENCE [LARGE SCALE GENOMIC DNA]</scope>
    <source>
        <strain evidence="1 2">NBRC 16266</strain>
    </source>
</reference>
<dbReference type="GO" id="GO:0016833">
    <property type="term" value="F:oxo-acid-lyase activity"/>
    <property type="evidence" value="ECO:0007669"/>
    <property type="project" value="UniProtKB-ARBA"/>
</dbReference>
<gene>
    <name evidence="1" type="ORF">Amac_025920</name>
</gene>
<keyword evidence="2" id="KW-1185">Reference proteome</keyword>
<protein>
    <submittedName>
        <fullName evidence="1">Carboxyvinyl-carboxyphosphonate phosphorylmutase</fullName>
    </submittedName>
</protein>
<evidence type="ECO:0000313" key="2">
    <source>
        <dbReference type="Proteomes" id="UP000331127"/>
    </source>
</evidence>
<name>A0A5M3WK26_9ACTN</name>
<dbReference type="PROSITE" id="PS00161">
    <property type="entry name" value="ISOCITRATE_LYASE"/>
    <property type="match status" value="1"/>
</dbReference>
<proteinExistence type="predicted"/>
<dbReference type="Gene3D" id="3.20.20.60">
    <property type="entry name" value="Phosphoenolpyruvate-binding domains"/>
    <property type="match status" value="1"/>
</dbReference>
<dbReference type="AlphaFoldDB" id="A0A5M3WK26"/>
<accession>A0A5M3WK26</accession>
<dbReference type="Pfam" id="PF13714">
    <property type="entry name" value="PEP_mutase"/>
    <property type="match status" value="1"/>
</dbReference>
<dbReference type="CDD" id="cd00377">
    <property type="entry name" value="ICL_PEPM"/>
    <property type="match status" value="1"/>
</dbReference>
<dbReference type="InterPro" id="IPR018523">
    <property type="entry name" value="Isocitrate_lyase_ph_CS"/>
</dbReference>
<evidence type="ECO:0000313" key="1">
    <source>
        <dbReference type="EMBL" id="GES08996.1"/>
    </source>
</evidence>
<comment type="caution">
    <text evidence="1">The sequence shown here is derived from an EMBL/GenBank/DDBJ whole genome shotgun (WGS) entry which is preliminary data.</text>
</comment>
<dbReference type="InterPro" id="IPR039556">
    <property type="entry name" value="ICL/PEPM"/>
</dbReference>
<dbReference type="PANTHER" id="PTHR42905">
    <property type="entry name" value="PHOSPHOENOLPYRUVATE CARBOXYLASE"/>
    <property type="match status" value="1"/>
</dbReference>
<dbReference type="InterPro" id="IPR040442">
    <property type="entry name" value="Pyrv_kinase-like_dom_sf"/>
</dbReference>
<sequence length="294" mass="31057">MNMSTARARLRTMIEAGDLVVAPGVFDGISASIAARTRQDAAYLTGAGVAASGFGLPDVGLVTQTEMVERARMIVRACGDLPVIADADTGYGAPMNVVRTVREYEAAGVAAIQLEDQAFPKRCGHLPDKELVSADDFLRTLAAALDARQDPDLLVIARTDARAVLGLDEAIRRANGYAAAGADVVFVEAPEGVGELERIAREITAPKLVNLVLGGLTPLESVGRLRELGYAIAIHPANALAHAALGMLNALCELSGENVADHLPTKPSEFFDLVGMREWAAIGERYRTPSREGA</sequence>
<dbReference type="SUPFAM" id="SSF51621">
    <property type="entry name" value="Phosphoenolpyruvate/pyruvate domain"/>
    <property type="match status" value="1"/>
</dbReference>
<dbReference type="PANTHER" id="PTHR42905:SF5">
    <property type="entry name" value="CARBOXYVINYL-CARBOXYPHOSPHONATE PHOSPHORYLMUTASE, CHLOROPLASTIC"/>
    <property type="match status" value="1"/>
</dbReference>
<dbReference type="EMBL" id="BLAE01000013">
    <property type="protein sequence ID" value="GES08996.1"/>
    <property type="molecule type" value="Genomic_DNA"/>
</dbReference>
<organism evidence="1 2">
    <name type="scientific">Acrocarpospora macrocephala</name>
    <dbReference type="NCBI Taxonomy" id="150177"/>
    <lineage>
        <taxon>Bacteria</taxon>
        <taxon>Bacillati</taxon>
        <taxon>Actinomycetota</taxon>
        <taxon>Actinomycetes</taxon>
        <taxon>Streptosporangiales</taxon>
        <taxon>Streptosporangiaceae</taxon>
        <taxon>Acrocarpospora</taxon>
    </lineage>
</organism>
<dbReference type="Proteomes" id="UP000331127">
    <property type="component" value="Unassembled WGS sequence"/>
</dbReference>